<evidence type="ECO:0008006" key="4">
    <source>
        <dbReference type="Google" id="ProtNLM"/>
    </source>
</evidence>
<dbReference type="EMBL" id="QCYK01000001">
    <property type="protein sequence ID" value="PUZ28274.1"/>
    <property type="molecule type" value="Genomic_DNA"/>
</dbReference>
<comment type="caution">
    <text evidence="2">The sequence shown here is derived from an EMBL/GenBank/DDBJ whole genome shotgun (WGS) entry which is preliminary data.</text>
</comment>
<reference evidence="2 3" key="1">
    <citation type="submission" date="2018-04" db="EMBL/GenBank/DDBJ databases">
        <title>Chitinophaga fuyangensis sp. nov., isolated from soil in a chemical factory.</title>
        <authorList>
            <person name="Chen K."/>
        </authorList>
    </citation>
    <scope>NUCLEOTIDE SEQUENCE [LARGE SCALE GENOMIC DNA]</scope>
    <source>
        <strain evidence="2 3">LY-1</strain>
    </source>
</reference>
<feature type="transmembrane region" description="Helical" evidence="1">
    <location>
        <begin position="112"/>
        <end position="133"/>
    </location>
</feature>
<dbReference type="OrthoDB" id="952577at2"/>
<sequence length="155" mass="18234">MELEQYISTGIIESFLLGLATPDEVAELQRMRLRFPALETEIAAVERRMENAAFEEAVMPPARVWEGIQQHLNWESSFRDEKLSDEERKHYTFISMQPKEGTYISVHRSWKIILILFFLLSKLFLVGFLYFYFKSQSLQDKLNEARHPQTTAATR</sequence>
<keyword evidence="3" id="KW-1185">Reference proteome</keyword>
<keyword evidence="1" id="KW-1133">Transmembrane helix</keyword>
<accession>A0A2T7BKR9</accession>
<dbReference type="RefSeq" id="WP_108684912.1">
    <property type="nucleotide sequence ID" value="NZ_QCYK01000001.1"/>
</dbReference>
<organism evidence="2 3">
    <name type="scientific">Chitinophaga parva</name>
    <dbReference type="NCBI Taxonomy" id="2169414"/>
    <lineage>
        <taxon>Bacteria</taxon>
        <taxon>Pseudomonadati</taxon>
        <taxon>Bacteroidota</taxon>
        <taxon>Chitinophagia</taxon>
        <taxon>Chitinophagales</taxon>
        <taxon>Chitinophagaceae</taxon>
        <taxon>Chitinophaga</taxon>
    </lineage>
</organism>
<evidence type="ECO:0000313" key="2">
    <source>
        <dbReference type="EMBL" id="PUZ28274.1"/>
    </source>
</evidence>
<keyword evidence="1" id="KW-0472">Membrane</keyword>
<evidence type="ECO:0000256" key="1">
    <source>
        <dbReference type="SAM" id="Phobius"/>
    </source>
</evidence>
<name>A0A2T7BKR9_9BACT</name>
<evidence type="ECO:0000313" key="3">
    <source>
        <dbReference type="Proteomes" id="UP000244450"/>
    </source>
</evidence>
<proteinExistence type="predicted"/>
<dbReference type="AlphaFoldDB" id="A0A2T7BKR9"/>
<dbReference type="Proteomes" id="UP000244450">
    <property type="component" value="Unassembled WGS sequence"/>
</dbReference>
<protein>
    <recommendedName>
        <fullName evidence="4">Anti-sigma factor</fullName>
    </recommendedName>
</protein>
<gene>
    <name evidence="2" type="ORF">DCC81_01965</name>
</gene>
<keyword evidence="1" id="KW-0812">Transmembrane</keyword>